<accession>A0A4Q1C563</accession>
<sequence>MPCSFCALCASCGQPPDQAPMIPVNIRDVPEEEQVSPAGHFQSFCRNLSLALGGVRNAGTWGGGHPFDLQLRRIPPGKSVCPFHVHFAQWELFLVRSGHGTVRVGPDRHAIRPGDVFLQPPGIAHQLLNTGDTDLEVLIITDNPQLDACHYPDSDKWGLRPPGKFFRLTEAPYFDGEEPRMPADVRITNIAPPAPESAVASNVRNTNIGRVPPLTAAEAPFSARKLNLDDLAWEDWASPKGKFAQSGKQLSLALGAKHRAPLTAGGHPFDLELARIPPGKCACPFHFHALQWECYLFLGGRGEFRLGDERFAVGADDLVMARPGVAHTFTNTGSEPLSYLLVTDDPPADYWHYPDSGKWGFSTPRNIFRPAEVDYFDGEE</sequence>
<dbReference type="InterPro" id="IPR013096">
    <property type="entry name" value="Cupin_2"/>
</dbReference>
<feature type="domain" description="Cupin type-2" evidence="2">
    <location>
        <begin position="73"/>
        <end position="140"/>
    </location>
</feature>
<reference evidence="3 4" key="1">
    <citation type="submission" date="2019-01" db="EMBL/GenBank/DDBJ databases">
        <title>Lacunisphaera sp. strain TWA-58.</title>
        <authorList>
            <person name="Chen W.-M."/>
        </authorList>
    </citation>
    <scope>NUCLEOTIDE SEQUENCE [LARGE SCALE GENOMIC DNA]</scope>
    <source>
        <strain evidence="3 4">TWA-58</strain>
    </source>
</reference>
<evidence type="ECO:0000313" key="3">
    <source>
        <dbReference type="EMBL" id="RXK53562.1"/>
    </source>
</evidence>
<dbReference type="PANTHER" id="PTHR35848:SF6">
    <property type="entry name" value="CUPIN TYPE-2 DOMAIN-CONTAINING PROTEIN"/>
    <property type="match status" value="1"/>
</dbReference>
<dbReference type="Proteomes" id="UP000290218">
    <property type="component" value="Unassembled WGS sequence"/>
</dbReference>
<keyword evidence="1" id="KW-0479">Metal-binding</keyword>
<proteinExistence type="predicted"/>
<dbReference type="EMBL" id="SDHX01000002">
    <property type="protein sequence ID" value="RXK53562.1"/>
    <property type="molecule type" value="Genomic_DNA"/>
</dbReference>
<name>A0A4Q1C563_9BACT</name>
<organism evidence="3 4">
    <name type="scientific">Oleiharenicola lentus</name>
    <dbReference type="NCBI Taxonomy" id="2508720"/>
    <lineage>
        <taxon>Bacteria</taxon>
        <taxon>Pseudomonadati</taxon>
        <taxon>Verrucomicrobiota</taxon>
        <taxon>Opitutia</taxon>
        <taxon>Opitutales</taxon>
        <taxon>Opitutaceae</taxon>
        <taxon>Oleiharenicola</taxon>
    </lineage>
</organism>
<protein>
    <submittedName>
        <fullName evidence="3">Cupin domain-containing protein</fullName>
    </submittedName>
</protein>
<dbReference type="PANTHER" id="PTHR35848">
    <property type="entry name" value="OXALATE-BINDING PROTEIN"/>
    <property type="match status" value="1"/>
</dbReference>
<feature type="domain" description="Cupin type-2" evidence="2">
    <location>
        <begin position="274"/>
        <end position="342"/>
    </location>
</feature>
<dbReference type="SUPFAM" id="SSF51182">
    <property type="entry name" value="RmlC-like cupins"/>
    <property type="match status" value="2"/>
</dbReference>
<gene>
    <name evidence="3" type="ORF">ESB00_17885</name>
</gene>
<comment type="caution">
    <text evidence="3">The sequence shown here is derived from an EMBL/GenBank/DDBJ whole genome shotgun (WGS) entry which is preliminary data.</text>
</comment>
<dbReference type="Gene3D" id="2.60.120.10">
    <property type="entry name" value="Jelly Rolls"/>
    <property type="match status" value="2"/>
</dbReference>
<dbReference type="InterPro" id="IPR014710">
    <property type="entry name" value="RmlC-like_jellyroll"/>
</dbReference>
<dbReference type="InterPro" id="IPR011051">
    <property type="entry name" value="RmlC_Cupin_sf"/>
</dbReference>
<evidence type="ECO:0000313" key="4">
    <source>
        <dbReference type="Proteomes" id="UP000290218"/>
    </source>
</evidence>
<dbReference type="OrthoDB" id="9797047at2"/>
<dbReference type="InterPro" id="IPR051610">
    <property type="entry name" value="GPI/OXD"/>
</dbReference>
<evidence type="ECO:0000256" key="1">
    <source>
        <dbReference type="ARBA" id="ARBA00022723"/>
    </source>
</evidence>
<dbReference type="AlphaFoldDB" id="A0A4Q1C563"/>
<dbReference type="GO" id="GO:0046872">
    <property type="term" value="F:metal ion binding"/>
    <property type="evidence" value="ECO:0007669"/>
    <property type="project" value="UniProtKB-KW"/>
</dbReference>
<dbReference type="Pfam" id="PF07883">
    <property type="entry name" value="Cupin_2"/>
    <property type="match status" value="2"/>
</dbReference>
<keyword evidence="4" id="KW-1185">Reference proteome</keyword>
<evidence type="ECO:0000259" key="2">
    <source>
        <dbReference type="Pfam" id="PF07883"/>
    </source>
</evidence>